<evidence type="ECO:0000256" key="3">
    <source>
        <dbReference type="ARBA" id="ARBA00022490"/>
    </source>
</evidence>
<feature type="compositionally biased region" description="Basic and acidic residues" evidence="9">
    <location>
        <begin position="470"/>
        <end position="480"/>
    </location>
</feature>
<keyword evidence="12" id="KW-1185">Reference proteome</keyword>
<dbReference type="GO" id="GO:0005929">
    <property type="term" value="C:cilium"/>
    <property type="evidence" value="ECO:0007669"/>
    <property type="project" value="UniProtKB-SubCell"/>
</dbReference>
<dbReference type="InterPro" id="IPR032675">
    <property type="entry name" value="LRR_dom_sf"/>
</dbReference>
<comment type="subcellular location">
    <subcellularLocation>
        <location evidence="1">Cell projection</location>
        <location evidence="1">Cilium</location>
    </subcellularLocation>
    <subcellularLocation>
        <location evidence="2">Cytoplasm</location>
    </subcellularLocation>
</comment>
<sequence>MSIVFQSSRICFIGMEISYELIFASVRVAISSLRRCIVTENLVRKKAEHNDLEISTLEEVSLHQQDIEKIEHLDKWCRELKILYLQSNLIPKIENVGRLKKLEYLNLALNNVEKIENLSGCESLQKLDMTVNFVGELTSIENLKDLVHFRELYLTGNPCTEYEGYREYVITTLPHLQMLDGQAVDKSERILAKQDYAELRNKIIKQQEAHRQKRVKQKQEAKLKEEKKEQKEKNEKKPGFDGRWYTDINESDKKKTEDSESQVDTLEKQQKQDQEFWEEKTEFTPESRIEVHKQMEKQKARENTDKKEEEKAPRRLFADDGRPLNVNEAKVDFTLTEDEENNQFILDIAVFKHMDTSLVDVDVQTNYVKVIMKGKILQLCMTEDINADSSSAKRSQVTGHLLITMPKAKPLIKPKHIIVNKDENKENNVKEKRKTHEKLEVDKKAHKTVDIANIVSKKSDKVKAPFGSKVREAAKERPNSEDFVDDLDVPPLE</sequence>
<evidence type="ECO:0000259" key="10">
    <source>
        <dbReference type="Pfam" id="PF23602"/>
    </source>
</evidence>
<dbReference type="EMBL" id="CAJPWZ010003289">
    <property type="protein sequence ID" value="CAG2255919.1"/>
    <property type="molecule type" value="Genomic_DNA"/>
</dbReference>
<accession>A0A8S3VLI7</accession>
<feature type="compositionally biased region" description="Basic and acidic residues" evidence="9">
    <location>
        <begin position="217"/>
        <end position="240"/>
    </location>
</feature>
<dbReference type="OrthoDB" id="10250990at2759"/>
<evidence type="ECO:0000256" key="9">
    <source>
        <dbReference type="SAM" id="MobiDB-lite"/>
    </source>
</evidence>
<evidence type="ECO:0000313" key="12">
    <source>
        <dbReference type="Proteomes" id="UP000683360"/>
    </source>
</evidence>
<keyword evidence="4" id="KW-0433">Leucine-rich repeat</keyword>
<evidence type="ECO:0000256" key="7">
    <source>
        <dbReference type="ARBA" id="ARBA00023273"/>
    </source>
</evidence>
<comment type="similarity">
    <text evidence="8">Belongs to the tilB family.</text>
</comment>
<keyword evidence="6" id="KW-0969">Cilium</keyword>
<evidence type="ECO:0000256" key="1">
    <source>
        <dbReference type="ARBA" id="ARBA00004138"/>
    </source>
</evidence>
<dbReference type="PANTHER" id="PTHR18849:SF0">
    <property type="entry name" value="CILIA- AND FLAGELLA-ASSOCIATED PROTEIN 410-RELATED"/>
    <property type="match status" value="1"/>
</dbReference>
<feature type="compositionally biased region" description="Basic and acidic residues" evidence="9">
    <location>
        <begin position="265"/>
        <end position="311"/>
    </location>
</feature>
<keyword evidence="3" id="KW-0963">Cytoplasm</keyword>
<keyword evidence="7" id="KW-0966">Cell projection</keyword>
<keyword evidence="5" id="KW-0677">Repeat</keyword>
<evidence type="ECO:0000256" key="4">
    <source>
        <dbReference type="ARBA" id="ARBA00022614"/>
    </source>
</evidence>
<comment type="caution">
    <text evidence="11">The sequence shown here is derived from an EMBL/GenBank/DDBJ whole genome shotgun (WGS) entry which is preliminary data.</text>
</comment>
<dbReference type="GO" id="GO:0005737">
    <property type="term" value="C:cytoplasm"/>
    <property type="evidence" value="ECO:0007669"/>
    <property type="project" value="UniProtKB-SubCell"/>
</dbReference>
<feature type="domain" description="Dynein axonemal assembly factor 11-like CS" evidence="10">
    <location>
        <begin position="288"/>
        <end position="407"/>
    </location>
</feature>
<organism evidence="11 12">
    <name type="scientific">Mytilus edulis</name>
    <name type="common">Blue mussel</name>
    <dbReference type="NCBI Taxonomy" id="6550"/>
    <lineage>
        <taxon>Eukaryota</taxon>
        <taxon>Metazoa</taxon>
        <taxon>Spiralia</taxon>
        <taxon>Lophotrochozoa</taxon>
        <taxon>Mollusca</taxon>
        <taxon>Bivalvia</taxon>
        <taxon>Autobranchia</taxon>
        <taxon>Pteriomorphia</taxon>
        <taxon>Mytilida</taxon>
        <taxon>Mytiloidea</taxon>
        <taxon>Mytilidae</taxon>
        <taxon>Mytilinae</taxon>
        <taxon>Mytilus</taxon>
    </lineage>
</organism>
<feature type="compositionally biased region" description="Acidic residues" evidence="9">
    <location>
        <begin position="482"/>
        <end position="493"/>
    </location>
</feature>
<name>A0A8S3VLI7_MYTED</name>
<dbReference type="SMART" id="SM00365">
    <property type="entry name" value="LRR_SD22"/>
    <property type="match status" value="3"/>
</dbReference>
<dbReference type="Proteomes" id="UP000683360">
    <property type="component" value="Unassembled WGS sequence"/>
</dbReference>
<dbReference type="PROSITE" id="PS51450">
    <property type="entry name" value="LRR"/>
    <property type="match status" value="2"/>
</dbReference>
<evidence type="ECO:0000313" key="11">
    <source>
        <dbReference type="EMBL" id="CAG2255919.1"/>
    </source>
</evidence>
<dbReference type="InterPro" id="IPR056496">
    <property type="entry name" value="CS_DNAAF11_C"/>
</dbReference>
<feature type="region of interest" description="Disordered" evidence="9">
    <location>
        <begin position="207"/>
        <end position="311"/>
    </location>
</feature>
<dbReference type="Pfam" id="PF23602">
    <property type="entry name" value="CS_DNAAF11_C"/>
    <property type="match status" value="1"/>
</dbReference>
<dbReference type="InterPro" id="IPR001611">
    <property type="entry name" value="Leu-rich_rpt"/>
</dbReference>
<dbReference type="SUPFAM" id="SSF52058">
    <property type="entry name" value="L domain-like"/>
    <property type="match status" value="1"/>
</dbReference>
<proteinExistence type="inferred from homology"/>
<feature type="region of interest" description="Disordered" evidence="9">
    <location>
        <begin position="470"/>
        <end position="493"/>
    </location>
</feature>
<dbReference type="GO" id="GO:0036158">
    <property type="term" value="P:outer dynein arm assembly"/>
    <property type="evidence" value="ECO:0007669"/>
    <property type="project" value="TreeGrafter"/>
</dbReference>
<protein>
    <submittedName>
        <fullName evidence="11">LRRC6</fullName>
    </submittedName>
</protein>
<dbReference type="Gene3D" id="3.80.10.10">
    <property type="entry name" value="Ribonuclease Inhibitor"/>
    <property type="match status" value="1"/>
</dbReference>
<evidence type="ECO:0000256" key="5">
    <source>
        <dbReference type="ARBA" id="ARBA00022737"/>
    </source>
</evidence>
<dbReference type="PANTHER" id="PTHR18849">
    <property type="entry name" value="LEUCINE RICH REPEAT PROTEIN"/>
    <property type="match status" value="1"/>
</dbReference>
<reference evidence="11" key="1">
    <citation type="submission" date="2021-03" db="EMBL/GenBank/DDBJ databases">
        <authorList>
            <person name="Bekaert M."/>
        </authorList>
    </citation>
    <scope>NUCLEOTIDE SEQUENCE</scope>
</reference>
<evidence type="ECO:0000256" key="6">
    <source>
        <dbReference type="ARBA" id="ARBA00023069"/>
    </source>
</evidence>
<evidence type="ECO:0000256" key="8">
    <source>
        <dbReference type="ARBA" id="ARBA00049982"/>
    </source>
</evidence>
<gene>
    <name evidence="11" type="ORF">MEDL_67351</name>
</gene>
<dbReference type="FunFam" id="3.80.10.10:FF:000052">
    <property type="entry name" value="Leucine rich repeat containing 6"/>
    <property type="match status" value="1"/>
</dbReference>
<dbReference type="Pfam" id="PF14580">
    <property type="entry name" value="LRR_9"/>
    <property type="match status" value="1"/>
</dbReference>
<evidence type="ECO:0000256" key="2">
    <source>
        <dbReference type="ARBA" id="ARBA00004496"/>
    </source>
</evidence>
<dbReference type="AlphaFoldDB" id="A0A8S3VLI7"/>